<dbReference type="InterPro" id="IPR002018">
    <property type="entry name" value="CarbesteraseB"/>
</dbReference>
<dbReference type="Proteomes" id="UP000598775">
    <property type="component" value="Unassembled WGS sequence"/>
</dbReference>
<organism evidence="5 6">
    <name type="scientific">Subtercola lobariae</name>
    <dbReference type="NCBI Taxonomy" id="1588641"/>
    <lineage>
        <taxon>Bacteria</taxon>
        <taxon>Bacillati</taxon>
        <taxon>Actinomycetota</taxon>
        <taxon>Actinomycetes</taxon>
        <taxon>Micrococcales</taxon>
        <taxon>Microbacteriaceae</taxon>
        <taxon>Subtercola</taxon>
    </lineage>
</organism>
<comment type="caution">
    <text evidence="5">The sequence shown here is derived from an EMBL/GenBank/DDBJ whole genome shotgun (WGS) entry which is preliminary data.</text>
</comment>
<name>A0A917EWN9_9MICO</name>
<reference evidence="5 6" key="1">
    <citation type="journal article" date="2014" name="Int. J. Syst. Evol. Microbiol.">
        <title>Complete genome sequence of Corynebacterium casei LMG S-19264T (=DSM 44701T), isolated from a smear-ripened cheese.</title>
        <authorList>
            <consortium name="US DOE Joint Genome Institute (JGI-PGF)"/>
            <person name="Walter F."/>
            <person name="Albersmeier A."/>
            <person name="Kalinowski J."/>
            <person name="Ruckert C."/>
        </authorList>
    </citation>
    <scope>NUCLEOTIDE SEQUENCE [LARGE SCALE GENOMIC DNA]</scope>
    <source>
        <strain evidence="5 6">CGMCC 1.12976</strain>
    </source>
</reference>
<gene>
    <name evidence="5" type="ORF">GCM10011399_15380</name>
</gene>
<sequence>MVQVQIEQGLIRGNRVGDGAEFLGIPYAAAPVGELRWREPHPPSGWEGARDATAFGAAALQTGGASFDLRVEEQSEDSLFVNVWTNSLDVDARQPVMVWLHGGGNLGGAGSEDAFDGRVLAQRGVTVVTLNYRLGAFGFLAHPSVGANFAVLDQVAALRWVKTNIRAFGGDPNCVTIFGESAGAWAVRTLLSTPTARGLFHRAIIQSAGYEDYAFQPAPTVERAYDAAERFFDLLGARDLDRLRALPASDVLQASHALNGTTPVAGRVHTPANLTWSPVADGVVVSQQGFAGWADDVPVLLGRVANEARYFIRPGGRYDWAVVENMAAAFAGDRRAEAMAVLHDSTDDPYAALDVLFTTAVWTEPALATLNRFVQLGRTVFPYRFTRVSPGAKASGDLAKHTAEIRYVFGNLEPAEAYDEVDAQLSRDMQEAWSTFARTGAPEVRGREWPRYRQGEAEVTVLGDQVGFESLVVEPLTAIIASQRRS</sequence>
<dbReference type="EMBL" id="BMGP01000002">
    <property type="protein sequence ID" value="GGF22638.1"/>
    <property type="molecule type" value="Genomic_DNA"/>
</dbReference>
<dbReference type="GO" id="GO:0016787">
    <property type="term" value="F:hydrolase activity"/>
    <property type="evidence" value="ECO:0007669"/>
    <property type="project" value="UniProtKB-KW"/>
</dbReference>
<dbReference type="AlphaFoldDB" id="A0A917EWN9"/>
<evidence type="ECO:0000313" key="6">
    <source>
        <dbReference type="Proteomes" id="UP000598775"/>
    </source>
</evidence>
<keyword evidence="2 3" id="KW-0378">Hydrolase</keyword>
<evidence type="ECO:0000259" key="4">
    <source>
        <dbReference type="Pfam" id="PF00135"/>
    </source>
</evidence>
<dbReference type="Pfam" id="PF00135">
    <property type="entry name" value="COesterase"/>
    <property type="match status" value="1"/>
</dbReference>
<evidence type="ECO:0000256" key="2">
    <source>
        <dbReference type="ARBA" id="ARBA00022801"/>
    </source>
</evidence>
<accession>A0A917EWN9</accession>
<keyword evidence="6" id="KW-1185">Reference proteome</keyword>
<feature type="domain" description="Carboxylesterase type B" evidence="4">
    <location>
        <begin position="3"/>
        <end position="461"/>
    </location>
</feature>
<dbReference type="PROSITE" id="PS00122">
    <property type="entry name" value="CARBOXYLESTERASE_B_1"/>
    <property type="match status" value="1"/>
</dbReference>
<dbReference type="InterPro" id="IPR050309">
    <property type="entry name" value="Type-B_Carboxylest/Lipase"/>
</dbReference>
<dbReference type="EC" id="3.1.1.-" evidence="3"/>
<protein>
    <recommendedName>
        <fullName evidence="3">Carboxylic ester hydrolase</fullName>
        <ecNumber evidence="3">3.1.1.-</ecNumber>
    </recommendedName>
</protein>
<dbReference type="InterPro" id="IPR019826">
    <property type="entry name" value="Carboxylesterase_B_AS"/>
</dbReference>
<evidence type="ECO:0000313" key="5">
    <source>
        <dbReference type="EMBL" id="GGF22638.1"/>
    </source>
</evidence>
<dbReference type="RefSeq" id="WP_203585867.1">
    <property type="nucleotide sequence ID" value="NZ_JACDTW010000001.1"/>
</dbReference>
<evidence type="ECO:0000256" key="1">
    <source>
        <dbReference type="ARBA" id="ARBA00005964"/>
    </source>
</evidence>
<dbReference type="SUPFAM" id="SSF53474">
    <property type="entry name" value="alpha/beta-Hydrolases"/>
    <property type="match status" value="1"/>
</dbReference>
<proteinExistence type="inferred from homology"/>
<comment type="similarity">
    <text evidence="1 3">Belongs to the type-B carboxylesterase/lipase family.</text>
</comment>
<dbReference type="PANTHER" id="PTHR11559">
    <property type="entry name" value="CARBOXYLESTERASE"/>
    <property type="match status" value="1"/>
</dbReference>
<evidence type="ECO:0000256" key="3">
    <source>
        <dbReference type="RuleBase" id="RU361235"/>
    </source>
</evidence>
<dbReference type="InterPro" id="IPR029058">
    <property type="entry name" value="AB_hydrolase_fold"/>
</dbReference>
<dbReference type="Gene3D" id="3.40.50.1820">
    <property type="entry name" value="alpha/beta hydrolase"/>
    <property type="match status" value="1"/>
</dbReference>